<dbReference type="EMBL" id="BK032776">
    <property type="protein sequence ID" value="DAF59738.1"/>
    <property type="molecule type" value="Genomic_DNA"/>
</dbReference>
<feature type="transmembrane region" description="Helical" evidence="3">
    <location>
        <begin position="510"/>
        <end position="530"/>
    </location>
</feature>
<reference evidence="4" key="1">
    <citation type="journal article" date="2021" name="Proc. Natl. Acad. Sci. U.S.A.">
        <title>A Catalog of Tens of Thousands of Viruses from Human Metagenomes Reveals Hidden Associations with Chronic Diseases.</title>
        <authorList>
            <person name="Tisza M.J."/>
            <person name="Buck C.B."/>
        </authorList>
    </citation>
    <scope>NUCLEOTIDE SEQUENCE</scope>
    <source>
        <strain evidence="4">CtllZ17</strain>
    </source>
</reference>
<evidence type="ECO:0000256" key="1">
    <source>
        <dbReference type="SAM" id="Coils"/>
    </source>
</evidence>
<evidence type="ECO:0000256" key="2">
    <source>
        <dbReference type="SAM" id="MobiDB-lite"/>
    </source>
</evidence>
<feature type="coiled-coil region" evidence="1">
    <location>
        <begin position="772"/>
        <end position="810"/>
    </location>
</feature>
<sequence>MSKTTIDELQVLISANSSKFQSEIAKVRENLAQVSQSARGSGESITGGFLKAQLALGALRGAFSAVVGVAKAATSEFGSLEQNLGGAEAVFGQFSDAVKQKSKESAQTMGTSMSQYLAAANKMGSLFQGAGYDVQKSMIMTTKAMQRAADVASVMGISQEAALESVAGMAKGNFTMMDNLGVAMNDTALSAYMLEKGIQGNIEKMTTGEKVGIAYQMFMDRTGKYAGNFARESMTLEGALAILRAELSNVAATLGSAFAPVVLSVSNFVSSVLIPAINAAIPYIVGFMKVIGTMVNYVISAISSLFGVTKKAGGALGFGGVSKAADSASKGMSNLGKSAGGSGGAGGMNKAAGSAKKLKKELLGLAKFDEMNVLKTPEDTGSGGGGGGAGSGGGGGVDFDMPEIPTGGFKNAFNDIGLKAEEIANKIKGFFSDMFDFKKIGSAFKRFWDDIKATAKPVFEVIGDAWERYLKPIISWAGNELLPAFLNAVGGAARFLGEMLKSAYNFARPFIDAFIAPLVGFIGSGIVKFLNGIGDAFRAMSKDKGLVDFLTQIAITIGGMTVAIKAAEAISAFNAGVKTMQTLALSSPQAMASMVSSLGSVKSAFVLAGGGIAGIKASVIALGASIKTSVIGAFNTVMAHPLILAIAGIAAGFAFLGGSIKSAFEQGNPAMWESEARAKALKKAQEDLQKAVDGVKTAEENLKNARNSETDANLQRIEAVKAQKRAMEELAIAQQQTGISFESVKSQIESGTLAFENLTPQQQAVYEKGLLLEQANQKVQTSQDNMNKAIQDTKSKTEELKKAKDEELAQRLADATSQAVIQGKYKNSKDAIDALKSGVLQYKDENGNMVKVSEEDISRLENTTKTKSQDIVKTYRDSKSGADQGFFGPMGKSLATAGDQLGKFAGWAGEKFGEFISWAKKAGSDAWNGITSFFGGIGQWFSDRWGDIKNAFSNAWQTFSNIGRNIWEGLKSGIGNIANNMRNMFSGAVEGVKKFLGIHSPSRLFKSYGGFVSEGFALGIQGEMSTVSKAFAKMTDFEVPEYTVKTNFDVDTPDYGVEQTVKAHLDYQSKLDKERETAMDKIEEAIRNQKQQITVKVGEDTLVNKIIDGVNAKSFLENRTVFDV</sequence>
<keyword evidence="1" id="KW-0175">Coiled coil</keyword>
<feature type="transmembrane region" description="Helical" evidence="3">
    <location>
        <begin position="604"/>
        <end position="626"/>
    </location>
</feature>
<keyword evidence="3" id="KW-1133">Transmembrane helix</keyword>
<organism evidence="4">
    <name type="scientific">virus sp. ctllZ17</name>
    <dbReference type="NCBI Taxonomy" id="2827996"/>
    <lineage>
        <taxon>Viruses</taxon>
    </lineage>
</organism>
<feature type="transmembrane region" description="Helical" evidence="3">
    <location>
        <begin position="638"/>
        <end position="656"/>
    </location>
</feature>
<name>A0A8S5TAG0_9VIRU</name>
<keyword evidence="3" id="KW-0472">Membrane</keyword>
<proteinExistence type="predicted"/>
<dbReference type="Pfam" id="PF05017">
    <property type="entry name" value="TMP"/>
    <property type="match status" value="4"/>
</dbReference>
<feature type="coiled-coil region" evidence="1">
    <location>
        <begin position="681"/>
        <end position="715"/>
    </location>
</feature>
<feature type="compositionally biased region" description="Gly residues" evidence="2">
    <location>
        <begin position="381"/>
        <end position="397"/>
    </location>
</feature>
<keyword evidence="3" id="KW-0812">Transmembrane</keyword>
<accession>A0A8S5TAG0</accession>
<protein>
    <submittedName>
        <fullName evidence="4">Minor tail protein</fullName>
    </submittedName>
</protein>
<dbReference type="InterPro" id="IPR007713">
    <property type="entry name" value="TMP_rpt"/>
</dbReference>
<feature type="region of interest" description="Disordered" evidence="2">
    <location>
        <begin position="376"/>
        <end position="397"/>
    </location>
</feature>
<evidence type="ECO:0000313" key="4">
    <source>
        <dbReference type="EMBL" id="DAF59738.1"/>
    </source>
</evidence>
<evidence type="ECO:0000256" key="3">
    <source>
        <dbReference type="SAM" id="Phobius"/>
    </source>
</evidence>